<dbReference type="EMBL" id="CP043538">
    <property type="protein sequence ID" value="QGY03509.1"/>
    <property type="molecule type" value="Genomic_DNA"/>
</dbReference>
<sequence>MTADALFALIRRTKGLVGKKRQRASNHPLVQDALAALRAQGTKVVPYGDDFQHWQLGDFLMTDADLVHFAVSRGIIADR</sequence>
<evidence type="ECO:0000313" key="1">
    <source>
        <dbReference type="EMBL" id="QGY03509.1"/>
    </source>
</evidence>
<name>A0A6B9FNR7_9HYPH</name>
<dbReference type="KEGG" id="mmes:MMSR116_17655"/>
<dbReference type="RefSeq" id="WP_010687729.1">
    <property type="nucleotide sequence ID" value="NZ_CP043538.1"/>
</dbReference>
<protein>
    <submittedName>
        <fullName evidence="1">Uncharacterized protein</fullName>
    </submittedName>
</protein>
<reference evidence="1 2" key="1">
    <citation type="journal article" date="2012" name="Genet. Mol. Biol.">
        <title>Analysis of 16S rRNA and mxaF genes revealing insights into Methylobacterium niche-specific plant association.</title>
        <authorList>
            <person name="Dourado M.N."/>
            <person name="Andreote F.D."/>
            <person name="Dini-Andreote F."/>
            <person name="Conti R."/>
            <person name="Araujo J.M."/>
            <person name="Araujo W.L."/>
        </authorList>
    </citation>
    <scope>NUCLEOTIDE SEQUENCE [LARGE SCALE GENOMIC DNA]</scope>
    <source>
        <strain evidence="1 2">SR1.6/6</strain>
    </source>
</reference>
<gene>
    <name evidence="1" type="ORF">MMSR116_17655</name>
</gene>
<dbReference type="Proteomes" id="UP000012488">
    <property type="component" value="Chromosome"/>
</dbReference>
<evidence type="ECO:0000313" key="2">
    <source>
        <dbReference type="Proteomes" id="UP000012488"/>
    </source>
</evidence>
<accession>A0A6B9FNR7</accession>
<proteinExistence type="predicted"/>
<reference evidence="1 2" key="2">
    <citation type="journal article" date="2013" name="Genome Announc.">
        <title>Draft Genome Sequence of Methylobacterium mesophilicum Strain SR1.6/6, Isolated from Citrus sinensis.</title>
        <authorList>
            <person name="Marinho Almeida D."/>
            <person name="Dini-Andreote F."/>
            <person name="Camargo Neves A.A."/>
            <person name="Juca Ramos R.T."/>
            <person name="Andreote F.D."/>
            <person name="Carneiro A.R."/>
            <person name="Oliveira de Souza Lima A."/>
            <person name="Caracciolo Gomes de Sa P.H."/>
            <person name="Ribeiro Barbosa M.S."/>
            <person name="Araujo W.L."/>
            <person name="Silva A."/>
        </authorList>
    </citation>
    <scope>NUCLEOTIDE SEQUENCE [LARGE SCALE GENOMIC DNA]</scope>
    <source>
        <strain evidence="1 2">SR1.6/6</strain>
    </source>
</reference>
<dbReference type="AlphaFoldDB" id="A0A6B9FNR7"/>
<organism evidence="1 2">
    <name type="scientific">Methylobacterium mesophilicum SR1.6/6</name>
    <dbReference type="NCBI Taxonomy" id="908290"/>
    <lineage>
        <taxon>Bacteria</taxon>
        <taxon>Pseudomonadati</taxon>
        <taxon>Pseudomonadota</taxon>
        <taxon>Alphaproteobacteria</taxon>
        <taxon>Hyphomicrobiales</taxon>
        <taxon>Methylobacteriaceae</taxon>
        <taxon>Methylobacterium</taxon>
    </lineage>
</organism>